<evidence type="ECO:0000313" key="4">
    <source>
        <dbReference type="Proteomes" id="UP000054560"/>
    </source>
</evidence>
<feature type="domain" description="VPS9" evidence="2">
    <location>
        <begin position="1"/>
        <end position="74"/>
    </location>
</feature>
<organism evidence="3 4">
    <name type="scientific">Sphaeroforma arctica JP610</name>
    <dbReference type="NCBI Taxonomy" id="667725"/>
    <lineage>
        <taxon>Eukaryota</taxon>
        <taxon>Ichthyosporea</taxon>
        <taxon>Ichthyophonida</taxon>
        <taxon>Sphaeroforma</taxon>
    </lineage>
</organism>
<dbReference type="Pfam" id="PF02204">
    <property type="entry name" value="VPS9"/>
    <property type="match status" value="1"/>
</dbReference>
<dbReference type="GO" id="GO:0016192">
    <property type="term" value="P:vesicle-mediated transport"/>
    <property type="evidence" value="ECO:0007669"/>
    <property type="project" value="InterPro"/>
</dbReference>
<feature type="compositionally biased region" description="Basic and acidic residues" evidence="1">
    <location>
        <begin position="428"/>
        <end position="438"/>
    </location>
</feature>
<dbReference type="GO" id="GO:0031267">
    <property type="term" value="F:small GTPase binding"/>
    <property type="evidence" value="ECO:0007669"/>
    <property type="project" value="TreeGrafter"/>
</dbReference>
<feature type="compositionally biased region" description="Basic and acidic residues" evidence="1">
    <location>
        <begin position="252"/>
        <end position="280"/>
    </location>
</feature>
<feature type="compositionally biased region" description="Basic and acidic residues" evidence="1">
    <location>
        <begin position="234"/>
        <end position="245"/>
    </location>
</feature>
<dbReference type="PANTHER" id="PTHR23101">
    <property type="entry name" value="RAB GDP/GTP EXCHANGE FACTOR"/>
    <property type="match status" value="1"/>
</dbReference>
<dbReference type="eggNOG" id="ENOG502SY78">
    <property type="taxonomic scope" value="Eukaryota"/>
</dbReference>
<dbReference type="SUPFAM" id="SSF109993">
    <property type="entry name" value="VPS9 domain"/>
    <property type="match status" value="1"/>
</dbReference>
<evidence type="ECO:0000256" key="1">
    <source>
        <dbReference type="SAM" id="MobiDB-lite"/>
    </source>
</evidence>
<dbReference type="InterPro" id="IPR003123">
    <property type="entry name" value="VPS9"/>
</dbReference>
<dbReference type="PROSITE" id="PS51205">
    <property type="entry name" value="VPS9"/>
    <property type="match status" value="1"/>
</dbReference>
<dbReference type="GO" id="GO:0030139">
    <property type="term" value="C:endocytic vesicle"/>
    <property type="evidence" value="ECO:0007669"/>
    <property type="project" value="TreeGrafter"/>
</dbReference>
<dbReference type="GeneID" id="25914088"/>
<reference evidence="3 4" key="1">
    <citation type="submission" date="2011-02" db="EMBL/GenBank/DDBJ databases">
        <title>The Genome Sequence of Sphaeroforma arctica JP610.</title>
        <authorList>
            <consortium name="The Broad Institute Genome Sequencing Platform"/>
            <person name="Russ C."/>
            <person name="Cuomo C."/>
            <person name="Young S.K."/>
            <person name="Zeng Q."/>
            <person name="Gargeya S."/>
            <person name="Alvarado L."/>
            <person name="Berlin A."/>
            <person name="Chapman S.B."/>
            <person name="Chen Z."/>
            <person name="Freedman E."/>
            <person name="Gellesch M."/>
            <person name="Goldberg J."/>
            <person name="Griggs A."/>
            <person name="Gujja S."/>
            <person name="Heilman E."/>
            <person name="Heiman D."/>
            <person name="Howarth C."/>
            <person name="Mehta T."/>
            <person name="Neiman D."/>
            <person name="Pearson M."/>
            <person name="Roberts A."/>
            <person name="Saif S."/>
            <person name="Shea T."/>
            <person name="Shenoy N."/>
            <person name="Sisk P."/>
            <person name="Stolte C."/>
            <person name="Sykes S."/>
            <person name="White J."/>
            <person name="Yandava C."/>
            <person name="Burger G."/>
            <person name="Gray M.W."/>
            <person name="Holland P.W.H."/>
            <person name="King N."/>
            <person name="Lang F.B.F."/>
            <person name="Roger A.J."/>
            <person name="Ruiz-Trillo I."/>
            <person name="Haas B."/>
            <person name="Nusbaum C."/>
            <person name="Birren B."/>
        </authorList>
    </citation>
    <scope>NUCLEOTIDE SEQUENCE [LARGE SCALE GENOMIC DNA]</scope>
    <source>
        <strain evidence="3 4">JP610</strain>
    </source>
</reference>
<feature type="non-terminal residue" evidence="3">
    <location>
        <position position="482"/>
    </location>
</feature>
<dbReference type="Gene3D" id="1.20.1050.80">
    <property type="entry name" value="VPS9 domain"/>
    <property type="match status" value="1"/>
</dbReference>
<dbReference type="Proteomes" id="UP000054560">
    <property type="component" value="Unassembled WGS sequence"/>
</dbReference>
<dbReference type="InterPro" id="IPR037191">
    <property type="entry name" value="VPS9_dom_sf"/>
</dbReference>
<evidence type="ECO:0000259" key="2">
    <source>
        <dbReference type="PROSITE" id="PS51205"/>
    </source>
</evidence>
<feature type="region of interest" description="Disordered" evidence="1">
    <location>
        <begin position="205"/>
        <end position="442"/>
    </location>
</feature>
<feature type="compositionally biased region" description="Basic and acidic residues" evidence="1">
    <location>
        <begin position="381"/>
        <end position="409"/>
    </location>
</feature>
<feature type="compositionally biased region" description="Basic and acidic residues" evidence="1">
    <location>
        <begin position="307"/>
        <end position="316"/>
    </location>
</feature>
<feature type="non-terminal residue" evidence="3">
    <location>
        <position position="1"/>
    </location>
</feature>
<proteinExistence type="predicted"/>
<dbReference type="OrthoDB" id="300289at2759"/>
<name>A0A0L0FCR6_9EUKA</name>
<protein>
    <recommendedName>
        <fullName evidence="2">VPS9 domain-containing protein</fullName>
    </recommendedName>
</protein>
<dbReference type="RefSeq" id="XP_014147760.1">
    <property type="nucleotide sequence ID" value="XM_014292285.1"/>
</dbReference>
<dbReference type="GO" id="GO:0005829">
    <property type="term" value="C:cytosol"/>
    <property type="evidence" value="ECO:0007669"/>
    <property type="project" value="TreeGrafter"/>
</dbReference>
<dbReference type="PANTHER" id="PTHR23101:SF25">
    <property type="entry name" value="GTPASE-ACTIVATING PROTEIN AND VPS9 DOMAIN-CONTAINING PROTEIN 1"/>
    <property type="match status" value="1"/>
</dbReference>
<dbReference type="EMBL" id="KQ245061">
    <property type="protein sequence ID" value="KNC73858.1"/>
    <property type="molecule type" value="Genomic_DNA"/>
</dbReference>
<dbReference type="STRING" id="667725.A0A0L0FCR6"/>
<accession>A0A0L0FCR6</accession>
<gene>
    <name evidence="3" type="ORF">SARC_13584</name>
</gene>
<dbReference type="AlphaFoldDB" id="A0A0L0FCR6"/>
<dbReference type="InterPro" id="IPR045046">
    <property type="entry name" value="Vps9-like"/>
</dbReference>
<sequence>IEGAHPGKAVGGDDFLDVWVYVTIQANVRGISTCLAFIEAYANPMVLQGETEYCFTVLKLAVDYIRKLNPVTLTTDDRYALPKPSKYQYVVSGLRPELIRWDRATDRPDGPFSRIRVLRSRYLFGYQSILVKEWAVSPSRPVISVLYRTGNPQHKCLVHVCEVELSPLLPTATSAERLEVLCALLMVPNCSYALSPIRTHAHTHIYTQPPAPAGTQTDPTRARRGKDTQATQPREGKVRKVDGREKKHKTKTGKDKEKEKRSKRERHRDKDKDAREDKGTGTRKGSGTTPADGTGEQSIRTRTRGAGGEERVEHGRAMQRPAGGVSHARVRGNVGRMGTANGMRESPAGTTGTGTGRGQKGPLKNGVETRPQENATNMSHAQDHSGSECGDIDRSQMGRRDGPNGDQSKHGYACGDTPGYLPVSVSGDKTDTDTETTHGSEPIRAISADQLTPCGLHVTECVDGPFLCLAALGDVLVDPTNS</sequence>
<keyword evidence="4" id="KW-1185">Reference proteome</keyword>
<dbReference type="GO" id="GO:0005085">
    <property type="term" value="F:guanyl-nucleotide exchange factor activity"/>
    <property type="evidence" value="ECO:0007669"/>
    <property type="project" value="InterPro"/>
</dbReference>
<evidence type="ECO:0000313" key="3">
    <source>
        <dbReference type="EMBL" id="KNC73858.1"/>
    </source>
</evidence>